<dbReference type="STRING" id="29760.F6HSW9"/>
<evidence type="ECO:0000313" key="1">
    <source>
        <dbReference type="EMBL" id="CCB57779.1"/>
    </source>
</evidence>
<reference evidence="2" key="1">
    <citation type="journal article" date="2007" name="Nature">
        <title>The grapevine genome sequence suggests ancestral hexaploidization in major angiosperm phyla.</title>
        <authorList>
            <consortium name="The French-Italian Public Consortium for Grapevine Genome Characterization."/>
            <person name="Jaillon O."/>
            <person name="Aury J.-M."/>
            <person name="Noel B."/>
            <person name="Policriti A."/>
            <person name="Clepet C."/>
            <person name="Casagrande A."/>
            <person name="Choisne N."/>
            <person name="Aubourg S."/>
            <person name="Vitulo N."/>
            <person name="Jubin C."/>
            <person name="Vezzi A."/>
            <person name="Legeai F."/>
            <person name="Hugueney P."/>
            <person name="Dasilva C."/>
            <person name="Horner D."/>
            <person name="Mica E."/>
            <person name="Jublot D."/>
            <person name="Poulain J."/>
            <person name="Bruyere C."/>
            <person name="Billault A."/>
            <person name="Segurens B."/>
            <person name="Gouyvenoux M."/>
            <person name="Ugarte E."/>
            <person name="Cattonaro F."/>
            <person name="Anthouard V."/>
            <person name="Vico V."/>
            <person name="Del Fabbro C."/>
            <person name="Alaux M."/>
            <person name="Di Gaspero G."/>
            <person name="Dumas V."/>
            <person name="Felice N."/>
            <person name="Paillard S."/>
            <person name="Juman I."/>
            <person name="Moroldo M."/>
            <person name="Scalabrin S."/>
            <person name="Canaguier A."/>
            <person name="Le Clainche I."/>
            <person name="Malacrida G."/>
            <person name="Durand E."/>
            <person name="Pesole G."/>
            <person name="Laucou V."/>
            <person name="Chatelet P."/>
            <person name="Merdinoglu D."/>
            <person name="Delledonne M."/>
            <person name="Pezzotti M."/>
            <person name="Lecharny A."/>
            <person name="Scarpelli C."/>
            <person name="Artiguenave F."/>
            <person name="Pe M.E."/>
            <person name="Valle G."/>
            <person name="Morgante M."/>
            <person name="Caboche M."/>
            <person name="Adam-Blondon A.-F."/>
            <person name="Weissenbach J."/>
            <person name="Quetier F."/>
            <person name="Wincker P."/>
        </authorList>
    </citation>
    <scope>NUCLEOTIDE SEQUENCE [LARGE SCALE GENOMIC DNA]</scope>
    <source>
        <strain evidence="2">cv. Pinot noir / PN40024</strain>
    </source>
</reference>
<dbReference type="PaxDb" id="29760-VIT_07s0129g00720.t01"/>
<proteinExistence type="predicted"/>
<gene>
    <name evidence="1" type="ordered locus">VIT_07s0129g00720</name>
</gene>
<evidence type="ECO:0000313" key="2">
    <source>
        <dbReference type="Proteomes" id="UP000009183"/>
    </source>
</evidence>
<organism evidence="1 2">
    <name type="scientific">Vitis vinifera</name>
    <name type="common">Grape</name>
    <dbReference type="NCBI Taxonomy" id="29760"/>
    <lineage>
        <taxon>Eukaryota</taxon>
        <taxon>Viridiplantae</taxon>
        <taxon>Streptophyta</taxon>
        <taxon>Embryophyta</taxon>
        <taxon>Tracheophyta</taxon>
        <taxon>Spermatophyta</taxon>
        <taxon>Magnoliopsida</taxon>
        <taxon>eudicotyledons</taxon>
        <taxon>Gunneridae</taxon>
        <taxon>Pentapetalae</taxon>
        <taxon>rosids</taxon>
        <taxon>Vitales</taxon>
        <taxon>Vitaceae</taxon>
        <taxon>Viteae</taxon>
        <taxon>Vitis</taxon>
    </lineage>
</organism>
<dbReference type="HOGENOM" id="CLU_3360740_0_0_1"/>
<dbReference type="InParanoid" id="F6HSW9"/>
<dbReference type="Proteomes" id="UP000009183">
    <property type="component" value="Chromosome 7"/>
</dbReference>
<keyword evidence="2" id="KW-1185">Reference proteome</keyword>
<protein>
    <submittedName>
        <fullName evidence="1">Uncharacterized protein</fullName>
    </submittedName>
</protein>
<name>F6HSW9_VITVI</name>
<dbReference type="EMBL" id="FN596246">
    <property type="protein sequence ID" value="CCB57779.1"/>
    <property type="molecule type" value="Genomic_DNA"/>
</dbReference>
<dbReference type="AlphaFoldDB" id="F6HSW9"/>
<accession>F6HSW9</accession>
<sequence>MGAGQDASSCYQIYKDRRNQHSLSTNFLIRKTLNLL</sequence>